<name>A0A0E0I5N9_ORYNI</name>
<protein>
    <submittedName>
        <fullName evidence="1">Uncharacterized protein</fullName>
    </submittedName>
</protein>
<proteinExistence type="predicted"/>
<dbReference type="Proteomes" id="UP000006591">
    <property type="component" value="Chromosome 7"/>
</dbReference>
<organism evidence="1">
    <name type="scientific">Oryza nivara</name>
    <name type="common">Indian wild rice</name>
    <name type="synonym">Oryza sativa f. spontanea</name>
    <dbReference type="NCBI Taxonomy" id="4536"/>
    <lineage>
        <taxon>Eukaryota</taxon>
        <taxon>Viridiplantae</taxon>
        <taxon>Streptophyta</taxon>
        <taxon>Embryophyta</taxon>
        <taxon>Tracheophyta</taxon>
        <taxon>Spermatophyta</taxon>
        <taxon>Magnoliopsida</taxon>
        <taxon>Liliopsida</taxon>
        <taxon>Poales</taxon>
        <taxon>Poaceae</taxon>
        <taxon>BOP clade</taxon>
        <taxon>Oryzoideae</taxon>
        <taxon>Oryzeae</taxon>
        <taxon>Oryzinae</taxon>
        <taxon>Oryza</taxon>
    </lineage>
</organism>
<dbReference type="HOGENOM" id="CLU_1680742_0_0_1"/>
<keyword evidence="2" id="KW-1185">Reference proteome</keyword>
<dbReference type="EnsemblPlants" id="ONIVA07G25940.1">
    <property type="protein sequence ID" value="ONIVA07G25940.1"/>
    <property type="gene ID" value="ONIVA07G25940"/>
</dbReference>
<dbReference type="AlphaFoldDB" id="A0A0E0I5N9"/>
<reference evidence="1" key="2">
    <citation type="submission" date="2018-04" db="EMBL/GenBank/DDBJ databases">
        <title>OnivRS2 (Oryza nivara Reference Sequence Version 2).</title>
        <authorList>
            <person name="Zhang J."/>
            <person name="Kudrna D."/>
            <person name="Lee S."/>
            <person name="Talag J."/>
            <person name="Rajasekar S."/>
            <person name="Welchert J."/>
            <person name="Hsing Y.-I."/>
            <person name="Wing R.A."/>
        </authorList>
    </citation>
    <scope>NUCLEOTIDE SEQUENCE [LARGE SCALE GENOMIC DNA]</scope>
    <source>
        <strain evidence="1">SL10</strain>
    </source>
</reference>
<dbReference type="Gramene" id="ONIVA07G25940.1">
    <property type="protein sequence ID" value="ONIVA07G25940.1"/>
    <property type="gene ID" value="ONIVA07G25940"/>
</dbReference>
<accession>A0A0E0I5N9</accession>
<reference evidence="1" key="1">
    <citation type="submission" date="2015-04" db="UniProtKB">
        <authorList>
            <consortium name="EnsemblPlants"/>
        </authorList>
    </citation>
    <scope>IDENTIFICATION</scope>
    <source>
        <strain evidence="1">SL10</strain>
    </source>
</reference>
<sequence length="157" mass="15828">MPTAAGDSGSGDYGDGRQLATAATAMAVRARRRSSWRCRRRGPPDLGVPAVAMRLVAAATAAGDSGGGDCGGRRRLATPTAAMATTLMAAVGDATPVDGAAAVAATALAVAGGCGSDCGVGIDRQWQLVGSGIVGCRWRRRTWRRRRGGCWLRGGGG</sequence>
<evidence type="ECO:0000313" key="1">
    <source>
        <dbReference type="EnsemblPlants" id="ONIVA07G25940.1"/>
    </source>
</evidence>
<evidence type="ECO:0000313" key="2">
    <source>
        <dbReference type="Proteomes" id="UP000006591"/>
    </source>
</evidence>